<accession>R1CSQ4</accession>
<dbReference type="RefSeq" id="WP_006316091.1">
    <property type="nucleotide sequence ID" value="NZ_ARZA01000245.1"/>
</dbReference>
<dbReference type="Gene3D" id="3.30.70.270">
    <property type="match status" value="1"/>
</dbReference>
<dbReference type="Proteomes" id="UP000013378">
    <property type="component" value="Unassembled WGS sequence"/>
</dbReference>
<dbReference type="SUPFAM" id="SSF55781">
    <property type="entry name" value="GAF domain-like"/>
    <property type="match status" value="1"/>
</dbReference>
<dbReference type="PANTHER" id="PTHR46663:SF2">
    <property type="entry name" value="GGDEF DOMAIN-CONTAINING PROTEIN"/>
    <property type="match status" value="1"/>
</dbReference>
<dbReference type="STRING" id="1304284.L21TH_2216"/>
<dbReference type="InterPro" id="IPR003018">
    <property type="entry name" value="GAF"/>
</dbReference>
<name>R1CSQ4_9FIRM</name>
<dbReference type="Gene3D" id="3.30.450.40">
    <property type="match status" value="1"/>
</dbReference>
<keyword evidence="1" id="KW-1133">Transmembrane helix</keyword>
<organism evidence="3 4">
    <name type="scientific">Caldisalinibacter kiritimatiensis</name>
    <dbReference type="NCBI Taxonomy" id="1304284"/>
    <lineage>
        <taxon>Bacteria</taxon>
        <taxon>Bacillati</taxon>
        <taxon>Bacillota</taxon>
        <taxon>Tissierellia</taxon>
        <taxon>Tissierellales</taxon>
        <taxon>Thermohalobacteraceae</taxon>
        <taxon>Caldisalinibacter</taxon>
    </lineage>
</organism>
<dbReference type="InterPro" id="IPR000160">
    <property type="entry name" value="GGDEF_dom"/>
</dbReference>
<dbReference type="Pfam" id="PF13185">
    <property type="entry name" value="GAF_2"/>
    <property type="match status" value="1"/>
</dbReference>
<dbReference type="PANTHER" id="PTHR46663">
    <property type="entry name" value="DIGUANYLATE CYCLASE DGCT-RELATED"/>
    <property type="match status" value="1"/>
</dbReference>
<dbReference type="NCBIfam" id="TIGR00254">
    <property type="entry name" value="GGDEF"/>
    <property type="match status" value="1"/>
</dbReference>
<evidence type="ECO:0000256" key="1">
    <source>
        <dbReference type="SAM" id="Phobius"/>
    </source>
</evidence>
<dbReference type="InterPro" id="IPR029787">
    <property type="entry name" value="Nucleotide_cyclase"/>
</dbReference>
<dbReference type="Pfam" id="PF00990">
    <property type="entry name" value="GGDEF"/>
    <property type="match status" value="1"/>
</dbReference>
<dbReference type="InterPro" id="IPR029016">
    <property type="entry name" value="GAF-like_dom_sf"/>
</dbReference>
<dbReference type="EMBL" id="ARZA01000245">
    <property type="protein sequence ID" value="EOC99738.1"/>
    <property type="molecule type" value="Genomic_DNA"/>
</dbReference>
<feature type="transmembrane region" description="Helical" evidence="1">
    <location>
        <begin position="32"/>
        <end position="55"/>
    </location>
</feature>
<keyword evidence="4" id="KW-1185">Reference proteome</keyword>
<reference evidence="3 4" key="1">
    <citation type="journal article" date="2015" name="Geomicrobiol. J.">
        <title>Caldisalinibacter kiritimatiensis gen. nov., sp. nov., a moderately thermohalophilic thiosulfate-reducing bacterium from a hypersaline microbial mat.</title>
        <authorList>
            <person name="Ben Hania W."/>
            <person name="Joseph M."/>
            <person name="Fiebig A."/>
            <person name="Bunk B."/>
            <person name="Klenk H.-P."/>
            <person name="Fardeau M.-L."/>
            <person name="Spring S."/>
        </authorList>
    </citation>
    <scope>NUCLEOTIDE SEQUENCE [LARGE SCALE GENOMIC DNA]</scope>
    <source>
        <strain evidence="3 4">L21-TH-D2</strain>
    </source>
</reference>
<feature type="domain" description="GGDEF" evidence="2">
    <location>
        <begin position="339"/>
        <end position="468"/>
    </location>
</feature>
<comment type="caution">
    <text evidence="3">The sequence shown here is derived from an EMBL/GenBank/DDBJ whole genome shotgun (WGS) entry which is preliminary data.</text>
</comment>
<dbReference type="SMART" id="SM00065">
    <property type="entry name" value="GAF"/>
    <property type="match status" value="1"/>
</dbReference>
<dbReference type="PROSITE" id="PS50887">
    <property type="entry name" value="GGDEF"/>
    <property type="match status" value="1"/>
</dbReference>
<proteinExistence type="predicted"/>
<dbReference type="SMART" id="SM00267">
    <property type="entry name" value="GGDEF"/>
    <property type="match status" value="1"/>
</dbReference>
<evidence type="ECO:0000313" key="3">
    <source>
        <dbReference type="EMBL" id="EOC99738.1"/>
    </source>
</evidence>
<dbReference type="eggNOG" id="COG3706">
    <property type="taxonomic scope" value="Bacteria"/>
</dbReference>
<dbReference type="AlphaFoldDB" id="R1CSQ4"/>
<keyword evidence="1" id="KW-0472">Membrane</keyword>
<dbReference type="OrthoDB" id="9805474at2"/>
<protein>
    <submittedName>
        <fullName evidence="3">Sensory box/GGDEF domain protein</fullName>
    </submittedName>
</protein>
<keyword evidence="1" id="KW-0812">Transmembrane</keyword>
<evidence type="ECO:0000259" key="2">
    <source>
        <dbReference type="PROSITE" id="PS50887"/>
    </source>
</evidence>
<dbReference type="InterPro" id="IPR043128">
    <property type="entry name" value="Rev_trsase/Diguanyl_cyclase"/>
</dbReference>
<sequence length="468" mass="54159">MKNKLRRLTIAFNTIIVIMTIVLIILSKHIDIKYIVILQGISMVLIVNLVMYLFFSLINKYILSLSKAMEKTTRRIKDTDLNLINTKKSGLNIDRLHNNFHNILEELSVYTVKQNNMLKKYSYLTEELEKNNKIRDVILEVSNSITQIDNLNELYNLILKKAIDVIDGAHKGSIMVLTEENLLEYKAVIGYDLDGLKDINIKLTDTFLWNASNGDIQKPCIIRNIREFNKAHLDHDKYRLLKKVNALDIQTTLSSPIIINNKLYGMLNIDSINEGVFNEQDISLMSYFANQIGIAIKNHKLIERTLYLSKYDCLTNVYNRHYFEDVFKKVFKQAIRHKEVFSLVVFDLNKLKMINDTFGHTVGDLVIRTFAKTIKDNIRESDFLARYGGDEFVGVFFGSYGEDISNRILNIMNQLKNSPLIIDDTEITINFSFGIAEFPKDGAEIKDLFKTADKRMYEFKNNEKILAS</sequence>
<dbReference type="CDD" id="cd01949">
    <property type="entry name" value="GGDEF"/>
    <property type="match status" value="1"/>
</dbReference>
<gene>
    <name evidence="3" type="ORF">L21TH_2216</name>
</gene>
<feature type="transmembrane region" description="Helical" evidence="1">
    <location>
        <begin position="7"/>
        <end position="26"/>
    </location>
</feature>
<dbReference type="SUPFAM" id="SSF55073">
    <property type="entry name" value="Nucleotide cyclase"/>
    <property type="match status" value="1"/>
</dbReference>
<evidence type="ECO:0000313" key="4">
    <source>
        <dbReference type="Proteomes" id="UP000013378"/>
    </source>
</evidence>
<dbReference type="InterPro" id="IPR052163">
    <property type="entry name" value="DGC-Regulatory_Protein"/>
</dbReference>